<evidence type="ECO:0000313" key="3">
    <source>
        <dbReference type="Proteomes" id="UP000177797"/>
    </source>
</evidence>
<evidence type="ECO:0000259" key="1">
    <source>
        <dbReference type="Pfam" id="PF03118"/>
    </source>
</evidence>
<protein>
    <recommendedName>
        <fullName evidence="1">RNA polymerase alpha subunit C-terminal domain-containing protein</fullName>
    </recommendedName>
</protein>
<proteinExistence type="predicted"/>
<comment type="caution">
    <text evidence="2">The sequence shown here is derived from an EMBL/GenBank/DDBJ whole genome shotgun (WGS) entry which is preliminary data.</text>
</comment>
<evidence type="ECO:0000313" key="2">
    <source>
        <dbReference type="EMBL" id="OHA34531.1"/>
    </source>
</evidence>
<organism evidence="2 3">
    <name type="scientific">Candidatus Taylorbacteria bacterium RIFCSPLOWO2_01_FULL_48_100</name>
    <dbReference type="NCBI Taxonomy" id="1802322"/>
    <lineage>
        <taxon>Bacteria</taxon>
        <taxon>Candidatus Tayloriibacteriota</taxon>
    </lineage>
</organism>
<dbReference type="Gene3D" id="1.10.150.20">
    <property type="entry name" value="5' to 3' exonuclease, C-terminal subdomain"/>
    <property type="match status" value="1"/>
</dbReference>
<dbReference type="GO" id="GO:0006351">
    <property type="term" value="P:DNA-templated transcription"/>
    <property type="evidence" value="ECO:0007669"/>
    <property type="project" value="InterPro"/>
</dbReference>
<name>A0A1G2NGK7_9BACT</name>
<accession>A0A1G2NGK7</accession>
<dbReference type="AlphaFoldDB" id="A0A1G2NGK7"/>
<dbReference type="Proteomes" id="UP000177797">
    <property type="component" value="Unassembled WGS sequence"/>
</dbReference>
<reference evidence="2 3" key="1">
    <citation type="journal article" date="2016" name="Nat. Commun.">
        <title>Thousands of microbial genomes shed light on interconnected biogeochemical processes in an aquifer system.</title>
        <authorList>
            <person name="Anantharaman K."/>
            <person name="Brown C.T."/>
            <person name="Hug L.A."/>
            <person name="Sharon I."/>
            <person name="Castelle C.J."/>
            <person name="Probst A.J."/>
            <person name="Thomas B.C."/>
            <person name="Singh A."/>
            <person name="Wilkins M.J."/>
            <person name="Karaoz U."/>
            <person name="Brodie E.L."/>
            <person name="Williams K.H."/>
            <person name="Hubbard S.S."/>
            <person name="Banfield J.F."/>
        </authorList>
    </citation>
    <scope>NUCLEOTIDE SEQUENCE [LARGE SCALE GENOMIC DNA]</scope>
</reference>
<dbReference type="GO" id="GO:0003677">
    <property type="term" value="F:DNA binding"/>
    <property type="evidence" value="ECO:0007669"/>
    <property type="project" value="InterPro"/>
</dbReference>
<sequence>MASVKVGDVFATRLATVLKNGNIHTMDVLLGKSEVELLKLKDFGKGKLREVAEYFEQVGVGRPPYYDEFPWEAIRGGLKQKGYTEGAIQLFREMFWKSGIAPVRQKKEETQ</sequence>
<dbReference type="SUPFAM" id="SSF47789">
    <property type="entry name" value="C-terminal domain of RNA polymerase alpha subunit"/>
    <property type="match status" value="1"/>
</dbReference>
<feature type="domain" description="RNA polymerase alpha subunit C-terminal" evidence="1">
    <location>
        <begin position="12"/>
        <end position="55"/>
    </location>
</feature>
<dbReference type="GO" id="GO:0003899">
    <property type="term" value="F:DNA-directed RNA polymerase activity"/>
    <property type="evidence" value="ECO:0007669"/>
    <property type="project" value="InterPro"/>
</dbReference>
<dbReference type="EMBL" id="MHSA01000011">
    <property type="protein sequence ID" value="OHA34531.1"/>
    <property type="molecule type" value="Genomic_DNA"/>
</dbReference>
<dbReference type="Pfam" id="PF03118">
    <property type="entry name" value="RNA_pol_A_CTD"/>
    <property type="match status" value="1"/>
</dbReference>
<gene>
    <name evidence="2" type="ORF">A2938_03185</name>
</gene>
<dbReference type="InterPro" id="IPR011260">
    <property type="entry name" value="RNAP_asu_C"/>
</dbReference>